<evidence type="ECO:0000313" key="1">
    <source>
        <dbReference type="EMBL" id="MDA7028629.1"/>
    </source>
</evidence>
<dbReference type="EMBL" id="JAQKAB010000025">
    <property type="protein sequence ID" value="MDA7028629.1"/>
    <property type="molecule type" value="Genomic_DNA"/>
</dbReference>
<gene>
    <name evidence="1" type="ORF">PJ311_19030</name>
</gene>
<sequence length="66" mass="7739">MSIKLDKNIIRQALIGKVPSELKGAEEEIKELKSLCLWSIRRLHQTYKDFAYDEYEKITGDSPERL</sequence>
<keyword evidence="2" id="KW-1185">Reference proteome</keyword>
<proteinExistence type="predicted"/>
<dbReference type="RefSeq" id="WP_270802197.1">
    <property type="nucleotide sequence ID" value="NZ_JAQFWW010000004.1"/>
</dbReference>
<organism evidence="1 2">
    <name type="scientific">Bacillus changyiensis</name>
    <dbReference type="NCBI Taxonomy" id="3004103"/>
    <lineage>
        <taxon>Bacteria</taxon>
        <taxon>Bacillati</taxon>
        <taxon>Bacillota</taxon>
        <taxon>Bacilli</taxon>
        <taxon>Bacillales</taxon>
        <taxon>Bacillaceae</taxon>
        <taxon>Bacillus</taxon>
    </lineage>
</organism>
<dbReference type="Proteomes" id="UP001211894">
    <property type="component" value="Unassembled WGS sequence"/>
</dbReference>
<evidence type="ECO:0000313" key="2">
    <source>
        <dbReference type="Proteomes" id="UP001211894"/>
    </source>
</evidence>
<name>A0ABT4X8L3_9BACI</name>
<reference evidence="1 2" key="1">
    <citation type="submission" date="2023-01" db="EMBL/GenBank/DDBJ databases">
        <title>Bacillus changyiensis sp. nov., isolated from a coastal deposit.</title>
        <authorList>
            <person name="Xiao G."/>
            <person name="Lai Q."/>
            <person name="Hu Z."/>
            <person name="Shao Z."/>
        </authorList>
    </citation>
    <scope>NUCLEOTIDE SEQUENCE [LARGE SCALE GENOMIC DNA]</scope>
    <source>
        <strain evidence="1 2">CLL-7-23</strain>
    </source>
</reference>
<protein>
    <submittedName>
        <fullName evidence="1">Uncharacterized protein</fullName>
    </submittedName>
</protein>
<comment type="caution">
    <text evidence="1">The sequence shown here is derived from an EMBL/GenBank/DDBJ whole genome shotgun (WGS) entry which is preliminary data.</text>
</comment>
<accession>A0ABT4X8L3</accession>